<dbReference type="RefSeq" id="WP_263530511.1">
    <property type="nucleotide sequence ID" value="NZ_JAOVZB010000004.1"/>
</dbReference>
<dbReference type="EC" id="2.7.13.3" evidence="2"/>
<reference evidence="6 7" key="1">
    <citation type="submission" date="2022-10" db="EMBL/GenBank/DDBJ databases">
        <title>Marinomonas transparenta sp. nov. and Marinomonas sargassi sp. nov., isolated from marine alga (Sargassum natans (L.) Gaillon).</title>
        <authorList>
            <person name="Wang Y."/>
        </authorList>
    </citation>
    <scope>NUCLEOTIDE SEQUENCE [LARGE SCALE GENOMIC DNA]</scope>
    <source>
        <strain evidence="6 7">C2222</strain>
    </source>
</reference>
<evidence type="ECO:0000313" key="7">
    <source>
        <dbReference type="Proteomes" id="UP001209713"/>
    </source>
</evidence>
<dbReference type="Proteomes" id="UP001209713">
    <property type="component" value="Unassembled WGS sequence"/>
</dbReference>
<name>A0ABT2YTN8_9GAMM</name>
<dbReference type="SMART" id="SM00387">
    <property type="entry name" value="HATPase_c"/>
    <property type="match status" value="1"/>
</dbReference>
<dbReference type="PRINTS" id="PR00344">
    <property type="entry name" value="BCTRLSENSOR"/>
</dbReference>
<evidence type="ECO:0000259" key="5">
    <source>
        <dbReference type="PROSITE" id="PS50109"/>
    </source>
</evidence>
<accession>A0ABT2YTN8</accession>
<dbReference type="InterPro" id="IPR036890">
    <property type="entry name" value="HATPase_C_sf"/>
</dbReference>
<keyword evidence="4" id="KW-0472">Membrane</keyword>
<dbReference type="EMBL" id="JAOVZB010000004">
    <property type="protein sequence ID" value="MCV2403130.1"/>
    <property type="molecule type" value="Genomic_DNA"/>
</dbReference>
<keyword evidence="7" id="KW-1185">Reference proteome</keyword>
<dbReference type="CDD" id="cd13704">
    <property type="entry name" value="PBP2_HisK"/>
    <property type="match status" value="1"/>
</dbReference>
<feature type="transmembrane region" description="Helical" evidence="4">
    <location>
        <begin position="261"/>
        <end position="281"/>
    </location>
</feature>
<dbReference type="InterPro" id="IPR003661">
    <property type="entry name" value="HisK_dim/P_dom"/>
</dbReference>
<comment type="caution">
    <text evidence="6">The sequence shown here is derived from an EMBL/GenBank/DDBJ whole genome shotgun (WGS) entry which is preliminary data.</text>
</comment>
<dbReference type="Gene3D" id="1.10.287.130">
    <property type="match status" value="1"/>
</dbReference>
<dbReference type="Pfam" id="PF02518">
    <property type="entry name" value="HATPase_c"/>
    <property type="match status" value="1"/>
</dbReference>
<dbReference type="CDD" id="cd00082">
    <property type="entry name" value="HisKA"/>
    <property type="match status" value="1"/>
</dbReference>
<evidence type="ECO:0000256" key="2">
    <source>
        <dbReference type="ARBA" id="ARBA00012438"/>
    </source>
</evidence>
<dbReference type="SUPFAM" id="SSF55874">
    <property type="entry name" value="ATPase domain of HSP90 chaperone/DNA topoisomerase II/histidine kinase"/>
    <property type="match status" value="1"/>
</dbReference>
<dbReference type="SUPFAM" id="SSF53850">
    <property type="entry name" value="Periplasmic binding protein-like II"/>
    <property type="match status" value="1"/>
</dbReference>
<keyword evidence="3" id="KW-0597">Phosphoprotein</keyword>
<protein>
    <recommendedName>
        <fullName evidence="2">histidine kinase</fullName>
        <ecNumber evidence="2">2.7.13.3</ecNumber>
    </recommendedName>
</protein>
<dbReference type="SMART" id="SM00062">
    <property type="entry name" value="PBPb"/>
    <property type="match status" value="1"/>
</dbReference>
<evidence type="ECO:0000256" key="4">
    <source>
        <dbReference type="SAM" id="Phobius"/>
    </source>
</evidence>
<evidence type="ECO:0000256" key="3">
    <source>
        <dbReference type="ARBA" id="ARBA00022553"/>
    </source>
</evidence>
<dbReference type="SUPFAM" id="SSF47384">
    <property type="entry name" value="Homodimeric domain of signal transducing histidine kinase"/>
    <property type="match status" value="1"/>
</dbReference>
<dbReference type="PANTHER" id="PTHR43065">
    <property type="entry name" value="SENSOR HISTIDINE KINASE"/>
    <property type="match status" value="1"/>
</dbReference>
<dbReference type="PANTHER" id="PTHR43065:SF42">
    <property type="entry name" value="TWO-COMPONENT SENSOR PPRA"/>
    <property type="match status" value="1"/>
</dbReference>
<gene>
    <name evidence="6" type="ORF">OFY17_09600</name>
</gene>
<evidence type="ECO:0000313" key="6">
    <source>
        <dbReference type="EMBL" id="MCV2403130.1"/>
    </source>
</evidence>
<dbReference type="InterPro" id="IPR004358">
    <property type="entry name" value="Sig_transdc_His_kin-like_C"/>
</dbReference>
<proteinExistence type="predicted"/>
<keyword evidence="4" id="KW-0812">Transmembrane</keyword>
<dbReference type="SMART" id="SM00388">
    <property type="entry name" value="HisKA"/>
    <property type="match status" value="1"/>
</dbReference>
<comment type="catalytic activity">
    <reaction evidence="1">
        <text>ATP + protein L-histidine = ADP + protein N-phospho-L-histidine.</text>
        <dbReference type="EC" id="2.7.13.3"/>
    </reaction>
</comment>
<dbReference type="Gene3D" id="3.30.565.10">
    <property type="entry name" value="Histidine kinase-like ATPase, C-terminal domain"/>
    <property type="match status" value="1"/>
</dbReference>
<evidence type="ECO:0000256" key="1">
    <source>
        <dbReference type="ARBA" id="ARBA00000085"/>
    </source>
</evidence>
<feature type="domain" description="Histidine kinase" evidence="5">
    <location>
        <begin position="314"/>
        <end position="552"/>
    </location>
</feature>
<dbReference type="Gene3D" id="3.40.190.10">
    <property type="entry name" value="Periplasmic binding protein-like II"/>
    <property type="match status" value="2"/>
</dbReference>
<organism evidence="6 7">
    <name type="scientific">Marinomonas sargassi</name>
    <dbReference type="NCBI Taxonomy" id="2984494"/>
    <lineage>
        <taxon>Bacteria</taxon>
        <taxon>Pseudomonadati</taxon>
        <taxon>Pseudomonadota</taxon>
        <taxon>Gammaproteobacteria</taxon>
        <taxon>Oceanospirillales</taxon>
        <taxon>Oceanospirillaceae</taxon>
        <taxon>Marinomonas</taxon>
    </lineage>
</organism>
<dbReference type="Pfam" id="PF00497">
    <property type="entry name" value="SBP_bac_3"/>
    <property type="match status" value="1"/>
</dbReference>
<sequence length="557" mass="62241">MLSFIFLISSSPLLARDLSSNLNQVIVVGGDFNYPPYEFLDKEGNPTGYNTELTREIAEVMGINVDIRLGNWSEMRSLIQEGEIDVLQGIIQSEQRAESYDFSPHHAIINQSVFTRNDNPKAVARIEDLRGKEVIVQERGIMHDLMLTQNIDVTLITVDTHADALRLLASGKHDYAIIANLPGLYLGREFALSNIRSIGQSFSAQRYGYGVMKGREDILAKFSEGLAILKNTGRQQEIYDKWIGGLEKPAFPWKQVGQTGAILSVLLLLILGGIVIWNRMLKQEVDRRTKELKMQQQQLLQADKMASLGVLVSGVAHEINNPCSLVLMNLSMLKDVLRDSEEVYETFYKQYGDFNLGGLPYERMREQIPCMLEDISTGANRIHRIVDDLRDFARQGSLELGEQVDLNAVVEVSIRLVDNTIKKSTDSFSKVLREPLPTFLGNSQKIEQVIINLIVNACQSLTSTDNEIVLSTYYEEHSQSVCLEIQDQGKGIKEENLPKLNDPFFTTKRDQGGMGLGLSVSSGIVREHGGTLEYESISGVGTRVVLSLPVNQRSSKA</sequence>
<dbReference type="InterPro" id="IPR001638">
    <property type="entry name" value="Solute-binding_3/MltF_N"/>
</dbReference>
<keyword evidence="4" id="KW-1133">Transmembrane helix</keyword>
<dbReference type="PROSITE" id="PS50109">
    <property type="entry name" value="HIS_KIN"/>
    <property type="match status" value="1"/>
</dbReference>
<dbReference type="InterPro" id="IPR005467">
    <property type="entry name" value="His_kinase_dom"/>
</dbReference>
<dbReference type="InterPro" id="IPR036097">
    <property type="entry name" value="HisK_dim/P_sf"/>
</dbReference>
<dbReference type="InterPro" id="IPR003594">
    <property type="entry name" value="HATPase_dom"/>
</dbReference>